<sequence length="222" mass="23027">MRDPGCRAIAVSITFQGRGKRMKIRLTFVAPLLAAGALALGTGVTMAQAAPTAPTAAPLAAAPAPAMPTDDGGGGGQTAAEQKINAVIAAARSQTGQGLTYSWGAGGKNGPSYGVCCSPSGYDDRQRYGFDCSGLTQYAFWQGAGINIGTYTGEQVTKGRKVPWSERKRGDLIFWYSGSSTTHVAIYIGNGKIIEAAPPRNNTSVHVTSVYGSHSEVVRIIG</sequence>
<comment type="similarity">
    <text evidence="1">Belongs to the peptidase C40 family.</text>
</comment>
<dbReference type="PANTHER" id="PTHR47359">
    <property type="entry name" value="PEPTIDOGLYCAN DL-ENDOPEPTIDASE CWLO"/>
    <property type="match status" value="1"/>
</dbReference>
<dbReference type="AlphaFoldDB" id="A0A7K1FGB4"/>
<keyword evidence="8" id="KW-1185">Reference proteome</keyword>
<evidence type="ECO:0000256" key="5">
    <source>
        <dbReference type="SAM" id="SignalP"/>
    </source>
</evidence>
<dbReference type="Gene3D" id="3.90.1720.10">
    <property type="entry name" value="endopeptidase domain like (from Nostoc punctiforme)"/>
    <property type="match status" value="1"/>
</dbReference>
<dbReference type="EMBL" id="WLYK01000001">
    <property type="protein sequence ID" value="MTD13165.1"/>
    <property type="molecule type" value="Genomic_DNA"/>
</dbReference>
<feature type="chain" id="PRO_5029864037" description="NlpC/P60 domain-containing protein" evidence="5">
    <location>
        <begin position="50"/>
        <end position="222"/>
    </location>
</feature>
<evidence type="ECO:0000256" key="2">
    <source>
        <dbReference type="ARBA" id="ARBA00022670"/>
    </source>
</evidence>
<keyword evidence="4" id="KW-0788">Thiol protease</keyword>
<feature type="domain" description="NlpC/P60" evidence="6">
    <location>
        <begin position="81"/>
        <end position="222"/>
    </location>
</feature>
<keyword evidence="2" id="KW-0645">Protease</keyword>
<feature type="signal peptide" evidence="5">
    <location>
        <begin position="1"/>
        <end position="49"/>
    </location>
</feature>
<evidence type="ECO:0000256" key="3">
    <source>
        <dbReference type="ARBA" id="ARBA00022801"/>
    </source>
</evidence>
<comment type="caution">
    <text evidence="7">The sequence shown here is derived from an EMBL/GenBank/DDBJ whole genome shotgun (WGS) entry which is preliminary data.</text>
</comment>
<dbReference type="PANTHER" id="PTHR47359:SF3">
    <property type="entry name" value="NLP_P60 DOMAIN-CONTAINING PROTEIN-RELATED"/>
    <property type="match status" value="1"/>
</dbReference>
<accession>A0A7K1FGB4</accession>
<gene>
    <name evidence="7" type="ORF">GIS00_04290</name>
</gene>
<dbReference type="Proteomes" id="UP000460221">
    <property type="component" value="Unassembled WGS sequence"/>
</dbReference>
<keyword evidence="5" id="KW-0732">Signal</keyword>
<reference evidence="7 8" key="1">
    <citation type="submission" date="2019-11" db="EMBL/GenBank/DDBJ databases">
        <authorList>
            <person name="Jiang L.-Q."/>
        </authorList>
    </citation>
    <scope>NUCLEOTIDE SEQUENCE [LARGE SCALE GENOMIC DNA]</scope>
    <source>
        <strain evidence="7 8">YIM 132087</strain>
    </source>
</reference>
<dbReference type="InterPro" id="IPR038765">
    <property type="entry name" value="Papain-like_cys_pep_sf"/>
</dbReference>
<evidence type="ECO:0000256" key="4">
    <source>
        <dbReference type="ARBA" id="ARBA00022807"/>
    </source>
</evidence>
<dbReference type="SUPFAM" id="SSF54001">
    <property type="entry name" value="Cysteine proteinases"/>
    <property type="match status" value="1"/>
</dbReference>
<dbReference type="GO" id="GO:0006508">
    <property type="term" value="P:proteolysis"/>
    <property type="evidence" value="ECO:0007669"/>
    <property type="project" value="UniProtKB-KW"/>
</dbReference>
<evidence type="ECO:0000313" key="7">
    <source>
        <dbReference type="EMBL" id="MTD13165.1"/>
    </source>
</evidence>
<evidence type="ECO:0000313" key="8">
    <source>
        <dbReference type="Proteomes" id="UP000460221"/>
    </source>
</evidence>
<proteinExistence type="inferred from homology"/>
<name>A0A7K1FGB4_9ACTN</name>
<organism evidence="7 8">
    <name type="scientific">Nakamurella alba</name>
    <dbReference type="NCBI Taxonomy" id="2665158"/>
    <lineage>
        <taxon>Bacteria</taxon>
        <taxon>Bacillati</taxon>
        <taxon>Actinomycetota</taxon>
        <taxon>Actinomycetes</taxon>
        <taxon>Nakamurellales</taxon>
        <taxon>Nakamurellaceae</taxon>
        <taxon>Nakamurella</taxon>
    </lineage>
</organism>
<dbReference type="Pfam" id="PF00877">
    <property type="entry name" value="NLPC_P60"/>
    <property type="match status" value="1"/>
</dbReference>
<protein>
    <recommendedName>
        <fullName evidence="6">NlpC/P60 domain-containing protein</fullName>
    </recommendedName>
</protein>
<dbReference type="InterPro" id="IPR000064">
    <property type="entry name" value="NLP_P60_dom"/>
</dbReference>
<evidence type="ECO:0000259" key="6">
    <source>
        <dbReference type="PROSITE" id="PS51935"/>
    </source>
</evidence>
<keyword evidence="3" id="KW-0378">Hydrolase</keyword>
<dbReference type="PROSITE" id="PS51935">
    <property type="entry name" value="NLPC_P60"/>
    <property type="match status" value="1"/>
</dbReference>
<evidence type="ECO:0000256" key="1">
    <source>
        <dbReference type="ARBA" id="ARBA00007074"/>
    </source>
</evidence>
<dbReference type="GO" id="GO:0008234">
    <property type="term" value="F:cysteine-type peptidase activity"/>
    <property type="evidence" value="ECO:0007669"/>
    <property type="project" value="UniProtKB-KW"/>
</dbReference>
<dbReference type="InterPro" id="IPR051794">
    <property type="entry name" value="PG_Endopeptidase_C40"/>
</dbReference>